<dbReference type="Pfam" id="PF03741">
    <property type="entry name" value="TerC"/>
    <property type="match status" value="1"/>
</dbReference>
<sequence>MDFLNIVWLGAPAWMWLVFVTVVVLLLAFDLGILNRDDHVIGVRESLKLSGMYLAAGLAFGLWVWHGFGSEKALHFYTGFLIEKSLSLDNIFVISLIFATLAIPPAYQHRVLFWGILGVIVTRGIMIGAGSALVASYYWVLYVFGAILIATGIKMFFATENPNQVRDSAVLAWLRRHLRVTDRVHGNAFLVRLPAPGVAGVPGRAVWHATPLFLALCMVEITDIIFAVDSVPAIFAITSDPFIVYTSNIFAVLGLRALYFALADVVQRFRYLKYSLAAVLVFIGSKIFLGDFLFDGKVPAGLSLGVTAGLIAAGIGYSLWRSRTEAVHQ</sequence>
<name>A0ABW0L8V9_9BURK</name>
<organism evidence="7 8">
    <name type="scientific">Massilia niabensis</name>
    <dbReference type="NCBI Taxonomy" id="544910"/>
    <lineage>
        <taxon>Bacteria</taxon>
        <taxon>Pseudomonadati</taxon>
        <taxon>Pseudomonadota</taxon>
        <taxon>Betaproteobacteria</taxon>
        <taxon>Burkholderiales</taxon>
        <taxon>Oxalobacteraceae</taxon>
        <taxon>Telluria group</taxon>
        <taxon>Massilia</taxon>
    </lineage>
</organism>
<keyword evidence="4 6" id="KW-1133">Transmembrane helix</keyword>
<evidence type="ECO:0000256" key="6">
    <source>
        <dbReference type="SAM" id="Phobius"/>
    </source>
</evidence>
<dbReference type="EMBL" id="JBHSMU010000015">
    <property type="protein sequence ID" value="MFC5462229.1"/>
    <property type="molecule type" value="Genomic_DNA"/>
</dbReference>
<keyword evidence="8" id="KW-1185">Reference proteome</keyword>
<evidence type="ECO:0000256" key="3">
    <source>
        <dbReference type="ARBA" id="ARBA00022692"/>
    </source>
</evidence>
<feature type="transmembrane region" description="Helical" evidence="6">
    <location>
        <begin position="139"/>
        <end position="157"/>
    </location>
</feature>
<feature type="transmembrane region" description="Helical" evidence="6">
    <location>
        <begin position="274"/>
        <end position="294"/>
    </location>
</feature>
<evidence type="ECO:0000313" key="7">
    <source>
        <dbReference type="EMBL" id="MFC5462229.1"/>
    </source>
</evidence>
<feature type="transmembrane region" description="Helical" evidence="6">
    <location>
        <begin position="46"/>
        <end position="66"/>
    </location>
</feature>
<evidence type="ECO:0000256" key="5">
    <source>
        <dbReference type="ARBA" id="ARBA00023136"/>
    </source>
</evidence>
<feature type="transmembrane region" description="Helical" evidence="6">
    <location>
        <begin position="13"/>
        <end position="34"/>
    </location>
</feature>
<evidence type="ECO:0000256" key="1">
    <source>
        <dbReference type="ARBA" id="ARBA00004141"/>
    </source>
</evidence>
<feature type="transmembrane region" description="Helical" evidence="6">
    <location>
        <begin position="242"/>
        <end position="262"/>
    </location>
</feature>
<feature type="transmembrane region" description="Helical" evidence="6">
    <location>
        <begin position="300"/>
        <end position="320"/>
    </location>
</feature>
<protein>
    <submittedName>
        <fullName evidence="7">TerC family protein</fullName>
    </submittedName>
</protein>
<dbReference type="InterPro" id="IPR005496">
    <property type="entry name" value="Integral_membrane_TerC"/>
</dbReference>
<gene>
    <name evidence="7" type="ORF">ACFPN5_20670</name>
</gene>
<dbReference type="PANTHER" id="PTHR30238:SF0">
    <property type="entry name" value="THYLAKOID MEMBRANE PROTEIN TERC, CHLOROPLASTIC"/>
    <property type="match status" value="1"/>
</dbReference>
<evidence type="ECO:0000256" key="4">
    <source>
        <dbReference type="ARBA" id="ARBA00022989"/>
    </source>
</evidence>
<feature type="transmembrane region" description="Helical" evidence="6">
    <location>
        <begin position="111"/>
        <end position="133"/>
    </location>
</feature>
<feature type="transmembrane region" description="Helical" evidence="6">
    <location>
        <begin position="86"/>
        <end position="104"/>
    </location>
</feature>
<accession>A0ABW0L8V9</accession>
<reference evidence="8" key="1">
    <citation type="journal article" date="2019" name="Int. J. Syst. Evol. Microbiol.">
        <title>The Global Catalogue of Microorganisms (GCM) 10K type strain sequencing project: providing services to taxonomists for standard genome sequencing and annotation.</title>
        <authorList>
            <consortium name="The Broad Institute Genomics Platform"/>
            <consortium name="The Broad Institute Genome Sequencing Center for Infectious Disease"/>
            <person name="Wu L."/>
            <person name="Ma J."/>
        </authorList>
    </citation>
    <scope>NUCLEOTIDE SEQUENCE [LARGE SCALE GENOMIC DNA]</scope>
    <source>
        <strain evidence="8">KACC 12649</strain>
    </source>
</reference>
<dbReference type="NCBIfam" id="TIGR03718">
    <property type="entry name" value="R_switched_Alx"/>
    <property type="match status" value="1"/>
</dbReference>
<dbReference type="InterPro" id="IPR022369">
    <property type="entry name" value="Integral_membrane_TerC_rswitch"/>
</dbReference>
<dbReference type="PANTHER" id="PTHR30238">
    <property type="entry name" value="MEMBRANE BOUND PREDICTED REDOX MODULATOR"/>
    <property type="match status" value="1"/>
</dbReference>
<keyword evidence="3 6" id="KW-0812">Transmembrane</keyword>
<evidence type="ECO:0000313" key="8">
    <source>
        <dbReference type="Proteomes" id="UP001596050"/>
    </source>
</evidence>
<evidence type="ECO:0000256" key="2">
    <source>
        <dbReference type="ARBA" id="ARBA00007511"/>
    </source>
</evidence>
<keyword evidence="5 6" id="KW-0472">Membrane</keyword>
<comment type="subcellular location">
    <subcellularLocation>
        <location evidence="1">Membrane</location>
        <topology evidence="1">Multi-pass membrane protein</topology>
    </subcellularLocation>
</comment>
<comment type="similarity">
    <text evidence="2">Belongs to the TerC family.</text>
</comment>
<dbReference type="Proteomes" id="UP001596050">
    <property type="component" value="Unassembled WGS sequence"/>
</dbReference>
<feature type="transmembrane region" description="Helical" evidence="6">
    <location>
        <begin position="212"/>
        <end position="236"/>
    </location>
</feature>
<dbReference type="RefSeq" id="WP_379785677.1">
    <property type="nucleotide sequence ID" value="NZ_JBHSMU010000015.1"/>
</dbReference>
<proteinExistence type="inferred from homology"/>
<comment type="caution">
    <text evidence="7">The sequence shown here is derived from an EMBL/GenBank/DDBJ whole genome shotgun (WGS) entry which is preliminary data.</text>
</comment>